<dbReference type="GO" id="GO:0005737">
    <property type="term" value="C:cytoplasm"/>
    <property type="evidence" value="ECO:0007669"/>
    <property type="project" value="TreeGrafter"/>
</dbReference>
<dbReference type="GO" id="GO:0044614">
    <property type="term" value="C:nuclear pore cytoplasmic filaments"/>
    <property type="evidence" value="ECO:0007669"/>
    <property type="project" value="TreeGrafter"/>
</dbReference>
<evidence type="ECO:0000256" key="12">
    <source>
        <dbReference type="SAM" id="MobiDB-lite"/>
    </source>
</evidence>
<keyword evidence="5" id="KW-0653">Protein transport</keyword>
<keyword evidence="8" id="KW-0539">Nucleus</keyword>
<dbReference type="GO" id="GO:0015031">
    <property type="term" value="P:protein transport"/>
    <property type="evidence" value="ECO:0007669"/>
    <property type="project" value="UniProtKB-KW"/>
</dbReference>
<keyword evidence="4" id="KW-0509">mRNA transport</keyword>
<protein>
    <recommendedName>
        <fullName evidence="9">mRNA export factor GLE1</fullName>
    </recommendedName>
    <alternativeName>
        <fullName evidence="10">Nucleoporin GLE1</fullName>
    </alternativeName>
</protein>
<feature type="compositionally biased region" description="Basic and acidic residues" evidence="12">
    <location>
        <begin position="13"/>
        <end position="22"/>
    </location>
</feature>
<evidence type="ECO:0000256" key="8">
    <source>
        <dbReference type="ARBA" id="ARBA00023242"/>
    </source>
</evidence>
<organism evidence="13 14">
    <name type="scientific">Gonapodya prolifera (strain JEL478)</name>
    <name type="common">Monoblepharis prolifera</name>
    <dbReference type="NCBI Taxonomy" id="1344416"/>
    <lineage>
        <taxon>Eukaryota</taxon>
        <taxon>Fungi</taxon>
        <taxon>Fungi incertae sedis</taxon>
        <taxon>Chytridiomycota</taxon>
        <taxon>Chytridiomycota incertae sedis</taxon>
        <taxon>Monoblepharidomycetes</taxon>
        <taxon>Monoblepharidales</taxon>
        <taxon>Gonapodyaceae</taxon>
        <taxon>Gonapodya</taxon>
    </lineage>
</organism>
<dbReference type="GO" id="GO:0016973">
    <property type="term" value="P:poly(A)+ mRNA export from nucleus"/>
    <property type="evidence" value="ECO:0007669"/>
    <property type="project" value="InterPro"/>
</dbReference>
<dbReference type="GO" id="GO:0031369">
    <property type="term" value="F:translation initiation factor binding"/>
    <property type="evidence" value="ECO:0007669"/>
    <property type="project" value="TreeGrafter"/>
</dbReference>
<reference evidence="13 14" key="1">
    <citation type="journal article" date="2015" name="Genome Biol. Evol.">
        <title>Phylogenomic analyses indicate that early fungi evolved digesting cell walls of algal ancestors of land plants.</title>
        <authorList>
            <person name="Chang Y."/>
            <person name="Wang S."/>
            <person name="Sekimoto S."/>
            <person name="Aerts A.L."/>
            <person name="Choi C."/>
            <person name="Clum A."/>
            <person name="LaButti K.M."/>
            <person name="Lindquist E.A."/>
            <person name="Yee Ngan C."/>
            <person name="Ohm R.A."/>
            <person name="Salamov A.A."/>
            <person name="Grigoriev I.V."/>
            <person name="Spatafora J.W."/>
            <person name="Berbee M.L."/>
        </authorList>
    </citation>
    <scope>NUCLEOTIDE SEQUENCE [LARGE SCALE GENOMIC DNA]</scope>
    <source>
        <strain evidence="13 14">JEL478</strain>
    </source>
</reference>
<dbReference type="Pfam" id="PF07817">
    <property type="entry name" value="GLE1"/>
    <property type="match status" value="1"/>
</dbReference>
<keyword evidence="7" id="KW-0906">Nuclear pore complex</keyword>
<dbReference type="Gene3D" id="1.25.40.510">
    <property type="entry name" value="GLE1-like"/>
    <property type="match status" value="1"/>
</dbReference>
<dbReference type="PANTHER" id="PTHR12960:SF0">
    <property type="entry name" value="MRNA EXPORT FACTOR GLE1"/>
    <property type="match status" value="1"/>
</dbReference>
<feature type="coiled-coil region" evidence="11">
    <location>
        <begin position="181"/>
        <end position="244"/>
    </location>
</feature>
<evidence type="ECO:0000313" key="13">
    <source>
        <dbReference type="EMBL" id="KXS21456.1"/>
    </source>
</evidence>
<keyword evidence="11" id="KW-0175">Coiled coil</keyword>
<keyword evidence="14" id="KW-1185">Reference proteome</keyword>
<dbReference type="OrthoDB" id="420884at2759"/>
<evidence type="ECO:0000256" key="4">
    <source>
        <dbReference type="ARBA" id="ARBA00022816"/>
    </source>
</evidence>
<evidence type="ECO:0000256" key="11">
    <source>
        <dbReference type="SAM" id="Coils"/>
    </source>
</evidence>
<evidence type="ECO:0000256" key="6">
    <source>
        <dbReference type="ARBA" id="ARBA00023010"/>
    </source>
</evidence>
<evidence type="ECO:0000256" key="1">
    <source>
        <dbReference type="ARBA" id="ARBA00004567"/>
    </source>
</evidence>
<dbReference type="InterPro" id="IPR012476">
    <property type="entry name" value="GLE1"/>
</dbReference>
<comment type="similarity">
    <text evidence="2">Belongs to the GLE1 family.</text>
</comment>
<feature type="compositionally biased region" description="Polar residues" evidence="12">
    <location>
        <begin position="1"/>
        <end position="11"/>
    </location>
</feature>
<dbReference type="InterPro" id="IPR038506">
    <property type="entry name" value="GLE1-like_sf"/>
</dbReference>
<feature type="compositionally biased region" description="Polar residues" evidence="12">
    <location>
        <begin position="115"/>
        <end position="124"/>
    </location>
</feature>
<dbReference type="EMBL" id="KQ965732">
    <property type="protein sequence ID" value="KXS21456.1"/>
    <property type="molecule type" value="Genomic_DNA"/>
</dbReference>
<feature type="compositionally biased region" description="Low complexity" evidence="12">
    <location>
        <begin position="94"/>
        <end position="103"/>
    </location>
</feature>
<gene>
    <name evidence="13" type="ORF">M427DRAFT_150836</name>
</gene>
<evidence type="ECO:0000256" key="5">
    <source>
        <dbReference type="ARBA" id="ARBA00022927"/>
    </source>
</evidence>
<name>A0A139AXI6_GONPJ</name>
<dbReference type="OMA" id="VPANIHS"/>
<dbReference type="PANTHER" id="PTHR12960">
    <property type="entry name" value="GLE-1-RELATED"/>
    <property type="match status" value="1"/>
</dbReference>
<dbReference type="AlphaFoldDB" id="A0A139AXI6"/>
<evidence type="ECO:0000256" key="9">
    <source>
        <dbReference type="ARBA" id="ARBA00026227"/>
    </source>
</evidence>
<proteinExistence type="inferred from homology"/>
<evidence type="ECO:0000256" key="10">
    <source>
        <dbReference type="ARBA" id="ARBA00029983"/>
    </source>
</evidence>
<dbReference type="GO" id="GO:0005543">
    <property type="term" value="F:phospholipid binding"/>
    <property type="evidence" value="ECO:0007669"/>
    <property type="project" value="TreeGrafter"/>
</dbReference>
<keyword evidence="6" id="KW-0811">Translocation</keyword>
<evidence type="ECO:0000256" key="7">
    <source>
        <dbReference type="ARBA" id="ARBA00023132"/>
    </source>
</evidence>
<feature type="compositionally biased region" description="Pro residues" evidence="12">
    <location>
        <begin position="53"/>
        <end position="69"/>
    </location>
</feature>
<feature type="region of interest" description="Disordered" evidence="12">
    <location>
        <begin position="1"/>
        <end position="167"/>
    </location>
</feature>
<feature type="compositionally biased region" description="Basic and acidic residues" evidence="12">
    <location>
        <begin position="150"/>
        <end position="167"/>
    </location>
</feature>
<sequence length="598" mass="66754">MPPFLSPTSLELFSRERERGAEARGALPSGVGSAVSPTTPKKDSRLSQSPRNPKLPPTHFPSVAPPPSSPNALPQNQLTKWQDPMQLLSTEVETAAQTAATATRLALSSPRRKSPQASSVSKLSPFQVHLRKQEEEGATASSIEARTASRLKDTQTKLESRDRELEQTVHETFRRALELANAALKREAEARELAAENARRAEAEARAVEESRRAAFVEEERKRADAVEEKRRKEAAAREEEEKRIADIAKKKADDDQRKVEEERLKALTTAATLALAGPGPSGVTVNAGAVIKPVNGELGAPRSLEKDAEYRALLARIKTTVRPQVQADRALRTWLAEKKMEVTRLVGQVTNSRDQVTRIRNKMLGIISAAQQRGSGAYEWMMDFTSKRIVSQAENEVAVKTARSKAFPLARICQTIFSKHPAFIPILISRIAKKCPFALPKYFVRIEGEAENDFKKRSRMKFDEDENIFEPVALYEERMCGILALYAALIQNLPGDAPNTFYDLGHGWTWLSRVLNLEPQRITPLLILTFLEIAGLELQRTFKSQFRKIWVLLERHLIPKMPEASISSLTLLTVAMTDWQRSRTGLIPAPPGLTLED</sequence>
<accession>A0A139AXI6</accession>
<keyword evidence="3" id="KW-0813">Transport</keyword>
<evidence type="ECO:0000313" key="14">
    <source>
        <dbReference type="Proteomes" id="UP000070544"/>
    </source>
</evidence>
<comment type="subcellular location">
    <subcellularLocation>
        <location evidence="1">Nucleus</location>
        <location evidence="1">Nuclear pore complex</location>
    </subcellularLocation>
</comment>
<dbReference type="STRING" id="1344416.A0A139AXI6"/>
<dbReference type="GO" id="GO:0000822">
    <property type="term" value="F:inositol hexakisphosphate binding"/>
    <property type="evidence" value="ECO:0007669"/>
    <property type="project" value="TreeGrafter"/>
</dbReference>
<evidence type="ECO:0000256" key="3">
    <source>
        <dbReference type="ARBA" id="ARBA00022448"/>
    </source>
</evidence>
<dbReference type="Proteomes" id="UP000070544">
    <property type="component" value="Unassembled WGS sequence"/>
</dbReference>
<evidence type="ECO:0000256" key="2">
    <source>
        <dbReference type="ARBA" id="ARBA00011056"/>
    </source>
</evidence>